<dbReference type="NCBIfam" id="TIGR00797">
    <property type="entry name" value="matE"/>
    <property type="match status" value="1"/>
</dbReference>
<keyword evidence="10" id="KW-0406">Ion transport</keyword>
<comment type="caution">
    <text evidence="14">The sequence shown here is derived from an EMBL/GenBank/DDBJ whole genome shotgun (WGS) entry which is preliminary data.</text>
</comment>
<keyword evidence="15" id="KW-1185">Reference proteome</keyword>
<dbReference type="CDD" id="cd13137">
    <property type="entry name" value="MATE_NorM_like"/>
    <property type="match status" value="1"/>
</dbReference>
<feature type="transmembrane region" description="Helical" evidence="13">
    <location>
        <begin position="176"/>
        <end position="196"/>
    </location>
</feature>
<keyword evidence="5" id="KW-0813">Transport</keyword>
<dbReference type="Pfam" id="PF01554">
    <property type="entry name" value="MatE"/>
    <property type="match status" value="2"/>
</dbReference>
<evidence type="ECO:0000256" key="6">
    <source>
        <dbReference type="ARBA" id="ARBA00022449"/>
    </source>
</evidence>
<evidence type="ECO:0000256" key="10">
    <source>
        <dbReference type="ARBA" id="ARBA00023065"/>
    </source>
</evidence>
<comment type="function">
    <text evidence="1">Multidrug efflux pump.</text>
</comment>
<keyword evidence="7" id="KW-1003">Cell membrane</keyword>
<feature type="transmembrane region" description="Helical" evidence="13">
    <location>
        <begin position="71"/>
        <end position="90"/>
    </location>
</feature>
<dbReference type="EMBL" id="JACRTL010000005">
    <property type="protein sequence ID" value="MBC8611344.1"/>
    <property type="molecule type" value="Genomic_DNA"/>
</dbReference>
<evidence type="ECO:0000313" key="14">
    <source>
        <dbReference type="EMBL" id="MBC8611344.1"/>
    </source>
</evidence>
<feature type="transmembrane region" description="Helical" evidence="13">
    <location>
        <begin position="365"/>
        <end position="387"/>
    </location>
</feature>
<evidence type="ECO:0000256" key="13">
    <source>
        <dbReference type="SAM" id="Phobius"/>
    </source>
</evidence>
<evidence type="ECO:0000256" key="2">
    <source>
        <dbReference type="ARBA" id="ARBA00004651"/>
    </source>
</evidence>
<dbReference type="InterPro" id="IPR002528">
    <property type="entry name" value="MATE_fam"/>
</dbReference>
<feature type="transmembrane region" description="Helical" evidence="13">
    <location>
        <begin position="102"/>
        <end position="124"/>
    </location>
</feature>
<evidence type="ECO:0000313" key="15">
    <source>
        <dbReference type="Proteomes" id="UP000632659"/>
    </source>
</evidence>
<dbReference type="GO" id="GO:0015297">
    <property type="term" value="F:antiporter activity"/>
    <property type="evidence" value="ECO:0007669"/>
    <property type="project" value="UniProtKB-KW"/>
</dbReference>
<evidence type="ECO:0000256" key="8">
    <source>
        <dbReference type="ARBA" id="ARBA00022692"/>
    </source>
</evidence>
<keyword evidence="6" id="KW-0050">Antiport</keyword>
<keyword evidence="11 13" id="KW-0472">Membrane</keyword>
<dbReference type="PIRSF" id="PIRSF006603">
    <property type="entry name" value="DinF"/>
    <property type="match status" value="1"/>
</dbReference>
<dbReference type="GO" id="GO:0042910">
    <property type="term" value="F:xenobiotic transmembrane transporter activity"/>
    <property type="evidence" value="ECO:0007669"/>
    <property type="project" value="InterPro"/>
</dbReference>
<accession>A0A8J6P1Y5</accession>
<evidence type="ECO:0000256" key="12">
    <source>
        <dbReference type="ARBA" id="ARBA00031636"/>
    </source>
</evidence>
<evidence type="ECO:0000256" key="3">
    <source>
        <dbReference type="ARBA" id="ARBA00010199"/>
    </source>
</evidence>
<evidence type="ECO:0000256" key="5">
    <source>
        <dbReference type="ARBA" id="ARBA00022448"/>
    </source>
</evidence>
<proteinExistence type="inferred from homology"/>
<evidence type="ECO:0000256" key="4">
    <source>
        <dbReference type="ARBA" id="ARBA00020268"/>
    </source>
</evidence>
<dbReference type="AlphaFoldDB" id="A0A8J6P1Y5"/>
<dbReference type="InterPro" id="IPR050222">
    <property type="entry name" value="MATE_MdtK"/>
</dbReference>
<keyword evidence="9 13" id="KW-1133">Transmembrane helix</keyword>
<gene>
    <name evidence="14" type="ORF">H8702_09540</name>
</gene>
<comment type="subcellular location">
    <subcellularLocation>
        <location evidence="2">Cell membrane</location>
        <topology evidence="2">Multi-pass membrane protein</topology>
    </subcellularLocation>
</comment>
<dbReference type="Proteomes" id="UP000632659">
    <property type="component" value="Unassembled WGS sequence"/>
</dbReference>
<evidence type="ECO:0000256" key="11">
    <source>
        <dbReference type="ARBA" id="ARBA00023136"/>
    </source>
</evidence>
<keyword evidence="8 13" id="KW-0812">Transmembrane</keyword>
<dbReference type="InterPro" id="IPR048279">
    <property type="entry name" value="MdtK-like"/>
</dbReference>
<dbReference type="PANTHER" id="PTHR43298:SF2">
    <property type="entry name" value="FMN_FAD EXPORTER YEEO-RELATED"/>
    <property type="match status" value="1"/>
</dbReference>
<comment type="similarity">
    <text evidence="3">Belongs to the multi antimicrobial extrusion (MATE) (TC 2.A.66.1) family.</text>
</comment>
<protein>
    <recommendedName>
        <fullName evidence="4">Probable multidrug resistance protein NorM</fullName>
    </recommendedName>
    <alternativeName>
        <fullName evidence="12">Multidrug-efflux transporter</fullName>
    </alternativeName>
</protein>
<feature type="transmembrane region" description="Helical" evidence="13">
    <location>
        <begin position="202"/>
        <end position="226"/>
    </location>
</feature>
<organism evidence="14 15">
    <name type="scientific">Massiliimalia timonensis</name>
    <dbReference type="NCBI Taxonomy" id="1987501"/>
    <lineage>
        <taxon>Bacteria</taxon>
        <taxon>Bacillati</taxon>
        <taxon>Bacillota</taxon>
        <taxon>Clostridia</taxon>
        <taxon>Eubacteriales</taxon>
        <taxon>Oscillospiraceae</taxon>
        <taxon>Massiliimalia</taxon>
    </lineage>
</organism>
<sequence length="460" mass="50473">MTDIKGRADRFLTKILSGESMTYKQIFSIFLPIWVDQMFITSLNMLNTAMVSSSGVAAVSAVSMVDSLNLFLLNVFVAIATGGTVIVAQYKGNSDPAMMSKAAVQALVTVTYLAVGLAVILLIFQGPTLTLLFGAAEQEVLSNAQTYMVASYISYPCFAIYQAVCGALRGAADTKSSLVISLITNISYVLMNFFFINLLQMGVLGLSISLNLSRLLGMLCAMLYLLKLNHSFAIEWRDLFHFDFTIQKRILTVGIPFAAEQLFFNGGKLLTQTFVVQLGTLSMTVLAICNSLTSLTQITGNAIGLTTVTVVGQCMGRGDVRDSKKFAKSLLLVSCVTFVIFELILYPFMPILIQLFSPPAEIVGTIWTILIFTGIANPLLWSMSFIMPNTLRAAGDSKFTSIASMLSMWLFRVILGYVVGIMLGFGIVGVWVAMLLEWGVRSLIFMLRFRSGRWSRHKLI</sequence>
<dbReference type="PANTHER" id="PTHR43298">
    <property type="entry name" value="MULTIDRUG RESISTANCE PROTEIN NORM-RELATED"/>
    <property type="match status" value="1"/>
</dbReference>
<evidence type="ECO:0000256" key="1">
    <source>
        <dbReference type="ARBA" id="ARBA00003408"/>
    </source>
</evidence>
<reference evidence="14" key="1">
    <citation type="submission" date="2020-08" db="EMBL/GenBank/DDBJ databases">
        <title>Genome public.</title>
        <authorList>
            <person name="Liu C."/>
            <person name="Sun Q."/>
        </authorList>
    </citation>
    <scope>NUCLEOTIDE SEQUENCE</scope>
    <source>
        <strain evidence="14">NSJ-15</strain>
    </source>
</reference>
<dbReference type="GO" id="GO:0005886">
    <property type="term" value="C:plasma membrane"/>
    <property type="evidence" value="ECO:0007669"/>
    <property type="project" value="UniProtKB-SubCell"/>
</dbReference>
<dbReference type="RefSeq" id="WP_154825328.1">
    <property type="nucleotide sequence ID" value="NZ_JACRTL010000005.1"/>
</dbReference>
<feature type="transmembrane region" description="Helical" evidence="13">
    <location>
        <begin position="330"/>
        <end position="353"/>
    </location>
</feature>
<evidence type="ECO:0000256" key="9">
    <source>
        <dbReference type="ARBA" id="ARBA00022989"/>
    </source>
</evidence>
<evidence type="ECO:0000256" key="7">
    <source>
        <dbReference type="ARBA" id="ARBA00022475"/>
    </source>
</evidence>
<dbReference type="GO" id="GO:0006811">
    <property type="term" value="P:monoatomic ion transport"/>
    <property type="evidence" value="ECO:0007669"/>
    <property type="project" value="UniProtKB-KW"/>
</dbReference>
<name>A0A8J6P1Y5_9FIRM</name>